<keyword evidence="4" id="KW-0677">Repeat</keyword>
<dbReference type="NCBIfam" id="TIGR00231">
    <property type="entry name" value="small_GTP"/>
    <property type="match status" value="1"/>
</dbReference>
<evidence type="ECO:0000313" key="17">
    <source>
        <dbReference type="EMBL" id="CAF1421371.1"/>
    </source>
</evidence>
<dbReference type="InterPro" id="IPR005225">
    <property type="entry name" value="Small_GTP-bd"/>
</dbReference>
<accession>A0A815MJ79</accession>
<dbReference type="GO" id="GO:0005525">
    <property type="term" value="F:GTP binding"/>
    <property type="evidence" value="ECO:0007669"/>
    <property type="project" value="UniProtKB-KW"/>
</dbReference>
<dbReference type="GO" id="GO:0003924">
    <property type="term" value="F:GTPase activity"/>
    <property type="evidence" value="ECO:0007669"/>
    <property type="project" value="InterPro"/>
</dbReference>
<gene>
    <name evidence="17" type="ORF">EDS130_LOCUS37507</name>
</gene>
<dbReference type="SMART" id="SM00176">
    <property type="entry name" value="RAN"/>
    <property type="match status" value="1"/>
</dbReference>
<evidence type="ECO:0000256" key="11">
    <source>
        <dbReference type="ARBA" id="ARBA00023136"/>
    </source>
</evidence>
<evidence type="ECO:0000256" key="1">
    <source>
        <dbReference type="ARBA" id="ARBA00004555"/>
    </source>
</evidence>
<dbReference type="GO" id="GO:0005794">
    <property type="term" value="C:Golgi apparatus"/>
    <property type="evidence" value="ECO:0007669"/>
    <property type="project" value="UniProtKB-SubCell"/>
</dbReference>
<dbReference type="FunFam" id="3.40.50.300:FF:000275">
    <property type="entry name" value="Putative ras-related protein Rab-2A"/>
    <property type="match status" value="1"/>
</dbReference>
<keyword evidence="11" id="KW-0472">Membrane</keyword>
<evidence type="ECO:0000256" key="14">
    <source>
        <dbReference type="ARBA" id="ARBA00037868"/>
    </source>
</evidence>
<dbReference type="Pfam" id="PF00071">
    <property type="entry name" value="Ras"/>
    <property type="match status" value="1"/>
</dbReference>
<dbReference type="SMART" id="SM00028">
    <property type="entry name" value="TPR"/>
    <property type="match status" value="2"/>
</dbReference>
<reference evidence="17" key="1">
    <citation type="submission" date="2021-02" db="EMBL/GenBank/DDBJ databases">
        <authorList>
            <person name="Nowell W R."/>
        </authorList>
    </citation>
    <scope>NUCLEOTIDE SEQUENCE</scope>
</reference>
<dbReference type="Gene3D" id="3.40.50.300">
    <property type="entry name" value="P-loop containing nucleotide triphosphate hydrolases"/>
    <property type="match status" value="1"/>
</dbReference>
<dbReference type="Pfam" id="PF07719">
    <property type="entry name" value="TPR_2"/>
    <property type="match status" value="1"/>
</dbReference>
<evidence type="ECO:0000259" key="16">
    <source>
        <dbReference type="Pfam" id="PF16669"/>
    </source>
</evidence>
<comment type="similarity">
    <text evidence="2">Belongs to the small GTPase superfamily. Rab family.</text>
</comment>
<comment type="caution">
    <text evidence="17">The sequence shown here is derived from an EMBL/GenBank/DDBJ whole genome shotgun (WGS) entry which is preliminary data.</text>
</comment>
<protein>
    <recommendedName>
        <fullName evidence="16">Tetratricopeptide repeat protein 5 OB fold domain-containing protein</fullName>
    </recommendedName>
</protein>
<dbReference type="Gene3D" id="1.25.40.10">
    <property type="entry name" value="Tetratricopeptide repeat domain"/>
    <property type="match status" value="1"/>
</dbReference>
<evidence type="ECO:0000256" key="7">
    <source>
        <dbReference type="ARBA" id="ARBA00022892"/>
    </source>
</evidence>
<evidence type="ECO:0000256" key="6">
    <source>
        <dbReference type="ARBA" id="ARBA00022803"/>
    </source>
</evidence>
<dbReference type="SMART" id="SM00174">
    <property type="entry name" value="RHO"/>
    <property type="match status" value="1"/>
</dbReference>
<keyword evidence="13" id="KW-0636">Prenylation</keyword>
<name>A0A815MJ79_ADIRI</name>
<dbReference type="AlphaFoldDB" id="A0A815MJ79"/>
<dbReference type="SMART" id="SM00173">
    <property type="entry name" value="RAS"/>
    <property type="match status" value="1"/>
</dbReference>
<dbReference type="InterPro" id="IPR013105">
    <property type="entry name" value="TPR_2"/>
</dbReference>
<evidence type="ECO:0000256" key="12">
    <source>
        <dbReference type="ARBA" id="ARBA00023288"/>
    </source>
</evidence>
<keyword evidence="5" id="KW-0547">Nucleotide-binding</keyword>
<dbReference type="SUPFAM" id="SSF52540">
    <property type="entry name" value="P-loop containing nucleoside triphosphate hydrolases"/>
    <property type="match status" value="1"/>
</dbReference>
<dbReference type="InterPro" id="IPR011990">
    <property type="entry name" value="TPR-like_helical_dom_sf"/>
</dbReference>
<dbReference type="InterPro" id="IPR032076">
    <property type="entry name" value="TTC5_OB"/>
</dbReference>
<dbReference type="SMART" id="SM00175">
    <property type="entry name" value="RAB"/>
    <property type="match status" value="1"/>
</dbReference>
<comment type="subcellular location">
    <subcellularLocation>
        <location evidence="14">Endomembrane system</location>
        <topology evidence="14">Lipid-anchor</topology>
    </subcellularLocation>
    <subcellularLocation>
        <location evidence="1">Golgi apparatus</location>
    </subcellularLocation>
</comment>
<keyword evidence="7" id="KW-0931">ER-Golgi transport</keyword>
<keyword evidence="6 15" id="KW-0802">TPR repeat</keyword>
<keyword evidence="10" id="KW-0342">GTP-binding</keyword>
<dbReference type="OrthoDB" id="423589at2759"/>
<evidence type="ECO:0000256" key="4">
    <source>
        <dbReference type="ARBA" id="ARBA00022737"/>
    </source>
</evidence>
<organism evidence="17 18">
    <name type="scientific">Adineta ricciae</name>
    <name type="common">Rotifer</name>
    <dbReference type="NCBI Taxonomy" id="249248"/>
    <lineage>
        <taxon>Eukaryota</taxon>
        <taxon>Metazoa</taxon>
        <taxon>Spiralia</taxon>
        <taxon>Gnathifera</taxon>
        <taxon>Rotifera</taxon>
        <taxon>Eurotatoria</taxon>
        <taxon>Bdelloidea</taxon>
        <taxon>Adinetida</taxon>
        <taxon>Adinetidae</taxon>
        <taxon>Adineta</taxon>
    </lineage>
</organism>
<keyword evidence="9" id="KW-0333">Golgi apparatus</keyword>
<dbReference type="InterPro" id="IPR027417">
    <property type="entry name" value="P-loop_NTPase"/>
</dbReference>
<dbReference type="InterPro" id="IPR050209">
    <property type="entry name" value="Rab_GTPases_membrane_traffic"/>
</dbReference>
<evidence type="ECO:0000256" key="15">
    <source>
        <dbReference type="PROSITE-ProRule" id="PRU00339"/>
    </source>
</evidence>
<proteinExistence type="inferred from homology"/>
<dbReference type="InterPro" id="IPR019734">
    <property type="entry name" value="TPR_rpt"/>
</dbReference>
<evidence type="ECO:0000313" key="18">
    <source>
        <dbReference type="Proteomes" id="UP000663852"/>
    </source>
</evidence>
<evidence type="ECO:0000256" key="8">
    <source>
        <dbReference type="ARBA" id="ARBA00022927"/>
    </source>
</evidence>
<keyword evidence="3" id="KW-0813">Transport</keyword>
<dbReference type="PANTHER" id="PTHR47979">
    <property type="entry name" value="DRAB11-RELATED"/>
    <property type="match status" value="1"/>
</dbReference>
<dbReference type="Proteomes" id="UP000663852">
    <property type="component" value="Unassembled WGS sequence"/>
</dbReference>
<feature type="repeat" description="TPR" evidence="15">
    <location>
        <begin position="454"/>
        <end position="487"/>
    </location>
</feature>
<dbReference type="GO" id="GO:0015031">
    <property type="term" value="P:protein transport"/>
    <property type="evidence" value="ECO:0007669"/>
    <property type="project" value="UniProtKB-KW"/>
</dbReference>
<evidence type="ECO:0000256" key="5">
    <source>
        <dbReference type="ARBA" id="ARBA00022741"/>
    </source>
</evidence>
<evidence type="ECO:0000256" key="13">
    <source>
        <dbReference type="ARBA" id="ARBA00023289"/>
    </source>
</evidence>
<evidence type="ECO:0000256" key="9">
    <source>
        <dbReference type="ARBA" id="ARBA00023034"/>
    </source>
</evidence>
<dbReference type="SUPFAM" id="SSF48452">
    <property type="entry name" value="TPR-like"/>
    <property type="match status" value="1"/>
</dbReference>
<dbReference type="EMBL" id="CAJNOJ010000371">
    <property type="protein sequence ID" value="CAF1421371.1"/>
    <property type="molecule type" value="Genomic_DNA"/>
</dbReference>
<dbReference type="InterPro" id="IPR038645">
    <property type="entry name" value="TTC5_OB_sf"/>
</dbReference>
<sequence>MAYAYLFKYIIIGDTGVGKSCLLLQFTDKRFQPVHDLTIGVEFGARMITIDGKQIKLQIWDTAGQESFRSITRSYYRGAAGALLVYDITQRHTFNHLTSWLEDARQHSTSNMVIMLIGNKCDLSARREVQKEEGEAFAREHGLIFMETSAKTAANVEDAFINTAREIYTKIQEGVFDPTNEVTGIKIGPQIGNPGGAPPRQSPAQVIDCCVCIDECFRMADLVDEVQLRTAEEAKTVSAFKNDVENLYVYRDDLFKPKSKPTESVKNRYKLIRTRLEQILLNYNEIEEQIRDPCQRALFSYWKGRAFNIFPEYDKRATDYLSKAALLQPSNVLTLNELGESYAKNGEFEMAANCFKNANNKEKSRAVLRNLSIVTRQLASKVTDRTERNRMIEESIQYAKQAVELDVKDGASWYTLANSYVCFYFMVENHPKNLKQAFSAYNLALKDPASENDGDLHYSRGVALQYHEDYAEALASYEHALELDGENEDARNNQDQLLSYLRTITDLIACKGRIKPKKFKTLISILNETPPFYNNVVPLQFLRPGENENATYRGTVVASLGVQDVKLMFILVDTEERCVLVTVYYVDISTSVSLGDIIEIPKPVYRLMNIEWRKEKFSIPALRVDSPKNLKINGKDWPMNTYAPPAISLKVKF</sequence>
<evidence type="ECO:0000256" key="10">
    <source>
        <dbReference type="ARBA" id="ARBA00023134"/>
    </source>
</evidence>
<dbReference type="CDD" id="cd01866">
    <property type="entry name" value="Rab2"/>
    <property type="match status" value="1"/>
</dbReference>
<keyword evidence="8" id="KW-0653">Protein transport</keyword>
<dbReference type="PROSITE" id="PS50005">
    <property type="entry name" value="TPR"/>
    <property type="match status" value="1"/>
</dbReference>
<dbReference type="Gene3D" id="2.40.50.550">
    <property type="match status" value="1"/>
</dbReference>
<dbReference type="GO" id="GO:0016192">
    <property type="term" value="P:vesicle-mediated transport"/>
    <property type="evidence" value="ECO:0007669"/>
    <property type="project" value="UniProtKB-KW"/>
</dbReference>
<dbReference type="PROSITE" id="PS51419">
    <property type="entry name" value="RAB"/>
    <property type="match status" value="1"/>
</dbReference>
<evidence type="ECO:0000256" key="2">
    <source>
        <dbReference type="ARBA" id="ARBA00006270"/>
    </source>
</evidence>
<feature type="domain" description="Tetratricopeptide repeat protein 5 OB fold" evidence="16">
    <location>
        <begin position="535"/>
        <end position="643"/>
    </location>
</feature>
<keyword evidence="12" id="KW-0449">Lipoprotein</keyword>
<dbReference type="PROSITE" id="PS51421">
    <property type="entry name" value="RAS"/>
    <property type="match status" value="1"/>
</dbReference>
<evidence type="ECO:0000256" key="3">
    <source>
        <dbReference type="ARBA" id="ARBA00022448"/>
    </source>
</evidence>
<dbReference type="PROSITE" id="PS51420">
    <property type="entry name" value="RHO"/>
    <property type="match status" value="1"/>
</dbReference>
<dbReference type="InterPro" id="IPR001806">
    <property type="entry name" value="Small_GTPase"/>
</dbReference>
<dbReference type="Pfam" id="PF16669">
    <property type="entry name" value="TTC5_OB"/>
    <property type="match status" value="1"/>
</dbReference>
<dbReference type="PRINTS" id="PR00449">
    <property type="entry name" value="RASTRNSFRMNG"/>
</dbReference>